<feature type="domain" description="Protein FecR C-terminal" evidence="3">
    <location>
        <begin position="260"/>
        <end position="317"/>
    </location>
</feature>
<gene>
    <name evidence="4" type="ORF">F5984_03150</name>
</gene>
<dbReference type="PANTHER" id="PTHR30273">
    <property type="entry name" value="PERIPLASMIC SIGNAL SENSOR AND SIGMA FACTOR ACTIVATOR FECR-RELATED"/>
    <property type="match status" value="1"/>
</dbReference>
<dbReference type="Pfam" id="PF04773">
    <property type="entry name" value="FecR"/>
    <property type="match status" value="1"/>
</dbReference>
<dbReference type="PANTHER" id="PTHR30273:SF2">
    <property type="entry name" value="PROTEIN FECR"/>
    <property type="match status" value="1"/>
</dbReference>
<dbReference type="Gene3D" id="2.60.120.1440">
    <property type="match status" value="1"/>
</dbReference>
<keyword evidence="5" id="KW-1185">Reference proteome</keyword>
<dbReference type="Proteomes" id="UP000488299">
    <property type="component" value="Unassembled WGS sequence"/>
</dbReference>
<evidence type="ECO:0000259" key="2">
    <source>
        <dbReference type="Pfam" id="PF04773"/>
    </source>
</evidence>
<feature type="transmembrane region" description="Helical" evidence="1">
    <location>
        <begin position="90"/>
        <end position="112"/>
    </location>
</feature>
<dbReference type="Pfam" id="PF16344">
    <property type="entry name" value="FecR_C"/>
    <property type="match status" value="1"/>
</dbReference>
<dbReference type="AlphaFoldDB" id="A0A7J5U5W1"/>
<dbReference type="EMBL" id="WELI01000001">
    <property type="protein sequence ID" value="KAB7732957.1"/>
    <property type="molecule type" value="Genomic_DNA"/>
</dbReference>
<feature type="domain" description="FecR protein" evidence="2">
    <location>
        <begin position="120"/>
        <end position="216"/>
    </location>
</feature>
<dbReference type="InterPro" id="IPR012373">
    <property type="entry name" value="Ferrdict_sens_TM"/>
</dbReference>
<keyword evidence="1" id="KW-1133">Transmembrane helix</keyword>
<accession>A0A7J5U5W1</accession>
<proteinExistence type="predicted"/>
<dbReference type="InterPro" id="IPR032508">
    <property type="entry name" value="FecR_C"/>
</dbReference>
<evidence type="ECO:0000259" key="3">
    <source>
        <dbReference type="Pfam" id="PF16344"/>
    </source>
</evidence>
<organism evidence="4 5">
    <name type="scientific">Rudanella paleaurantiibacter</name>
    <dbReference type="NCBI Taxonomy" id="2614655"/>
    <lineage>
        <taxon>Bacteria</taxon>
        <taxon>Pseudomonadati</taxon>
        <taxon>Bacteroidota</taxon>
        <taxon>Cytophagia</taxon>
        <taxon>Cytophagales</taxon>
        <taxon>Cytophagaceae</taxon>
        <taxon>Rudanella</taxon>
    </lineage>
</organism>
<dbReference type="RefSeq" id="WP_152122692.1">
    <property type="nucleotide sequence ID" value="NZ_WELI01000001.1"/>
</dbReference>
<name>A0A7J5U5W1_9BACT</name>
<evidence type="ECO:0000256" key="1">
    <source>
        <dbReference type="SAM" id="Phobius"/>
    </source>
</evidence>
<dbReference type="InterPro" id="IPR006860">
    <property type="entry name" value="FecR"/>
</dbReference>
<evidence type="ECO:0000313" key="4">
    <source>
        <dbReference type="EMBL" id="KAB7732957.1"/>
    </source>
</evidence>
<dbReference type="GO" id="GO:0016989">
    <property type="term" value="F:sigma factor antagonist activity"/>
    <property type="evidence" value="ECO:0007669"/>
    <property type="project" value="TreeGrafter"/>
</dbReference>
<protein>
    <submittedName>
        <fullName evidence="4">DUF4974 domain-containing protein</fullName>
    </submittedName>
</protein>
<dbReference type="PIRSF" id="PIRSF018266">
    <property type="entry name" value="FecR"/>
    <property type="match status" value="1"/>
</dbReference>
<comment type="caution">
    <text evidence="4">The sequence shown here is derived from an EMBL/GenBank/DDBJ whole genome shotgun (WGS) entry which is preliminary data.</text>
</comment>
<reference evidence="4 5" key="1">
    <citation type="submission" date="2019-10" db="EMBL/GenBank/DDBJ databases">
        <title>Rudanella paleaurantiibacter sp. nov., isolated from sludge.</title>
        <authorList>
            <person name="Xu S.Q."/>
        </authorList>
    </citation>
    <scope>NUCLEOTIDE SEQUENCE [LARGE SCALE GENOMIC DNA]</scope>
    <source>
        <strain evidence="4 5">HX-22-17</strain>
    </source>
</reference>
<evidence type="ECO:0000313" key="5">
    <source>
        <dbReference type="Proteomes" id="UP000488299"/>
    </source>
</evidence>
<dbReference type="Gene3D" id="3.55.50.30">
    <property type="match status" value="1"/>
</dbReference>
<keyword evidence="1" id="KW-0472">Membrane</keyword>
<keyword evidence="1" id="KW-0812">Transmembrane</keyword>
<sequence length="334" mass="38221">MNQEQIKKMVFDHFDGKATLIQRNFLETWLTDHTHQELYYRYLDEWESERPQLALDTDDAFGRLQHRVQVAPALPVVGEKTKRIPVQPWLIRYGWAAAATLLLVTGLGGYLLRDQVRYQTYQTAYGETGSYQLPDGTRVTLNANSTLRVPRFGFGDETREVFLKGEGEFTVTHLPTHQRFVVRTADDFQVEVLGTEFVLYARERGKRVYLRHGKVKLGLPQGRQLTMKPGNVVTVSNSGQYRLQQAAPAQPYVAWKDHWFYFDDTSLLEITAQIRERFGVKVVVADTALAHRRIAGNFKAENADDLLQTLAGLLNLSIVKGPKHIQLEHPKEVN</sequence>